<keyword evidence="1" id="KW-1133">Transmembrane helix</keyword>
<evidence type="ECO:0000313" key="2">
    <source>
        <dbReference type="EMBL" id="KUG17484.1"/>
    </source>
</evidence>
<name>A0A0W8F9C1_9ZZZZ</name>
<dbReference type="AlphaFoldDB" id="A0A0W8F9C1"/>
<keyword evidence="1" id="KW-0472">Membrane</keyword>
<sequence length="76" mass="8309">MNSGHFCSRGAVSKSALRGGKAAPEHIWLHWQNSPAAIQPHADHQNLNPIKNLWLFSLICMAAAAGAAFPTRERYS</sequence>
<comment type="caution">
    <text evidence="2">The sequence shown here is derived from an EMBL/GenBank/DDBJ whole genome shotgun (WGS) entry which is preliminary data.</text>
</comment>
<dbReference type="EMBL" id="LNQE01001438">
    <property type="protein sequence ID" value="KUG17484.1"/>
    <property type="molecule type" value="Genomic_DNA"/>
</dbReference>
<feature type="transmembrane region" description="Helical" evidence="1">
    <location>
        <begin position="53"/>
        <end position="71"/>
    </location>
</feature>
<organism evidence="2">
    <name type="scientific">hydrocarbon metagenome</name>
    <dbReference type="NCBI Taxonomy" id="938273"/>
    <lineage>
        <taxon>unclassified sequences</taxon>
        <taxon>metagenomes</taxon>
        <taxon>ecological metagenomes</taxon>
    </lineage>
</organism>
<protein>
    <submittedName>
        <fullName evidence="2">Uncharacterized protein</fullName>
    </submittedName>
</protein>
<gene>
    <name evidence="2" type="ORF">ASZ90_012837</name>
</gene>
<accession>A0A0W8F9C1</accession>
<evidence type="ECO:0000256" key="1">
    <source>
        <dbReference type="SAM" id="Phobius"/>
    </source>
</evidence>
<keyword evidence="1" id="KW-0812">Transmembrane</keyword>
<reference evidence="2" key="1">
    <citation type="journal article" date="2015" name="Proc. Natl. Acad. Sci. U.S.A.">
        <title>Networks of energetic and metabolic interactions define dynamics in microbial communities.</title>
        <authorList>
            <person name="Embree M."/>
            <person name="Liu J.K."/>
            <person name="Al-Bassam M.M."/>
            <person name="Zengler K."/>
        </authorList>
    </citation>
    <scope>NUCLEOTIDE SEQUENCE</scope>
</reference>
<proteinExistence type="predicted"/>